<keyword evidence="2 7" id="KW-0732">Signal</keyword>
<keyword evidence="5" id="KW-0325">Glycoprotein</keyword>
<feature type="signal peptide" evidence="7">
    <location>
        <begin position="1"/>
        <end position="31"/>
    </location>
</feature>
<dbReference type="Proteomes" id="UP000694871">
    <property type="component" value="Unplaced"/>
</dbReference>
<dbReference type="InterPro" id="IPR000073">
    <property type="entry name" value="AB_hydrolase_1"/>
</dbReference>
<name>A0ABM1L2B0_GEKJA</name>
<dbReference type="Gene3D" id="3.40.50.1820">
    <property type="entry name" value="alpha/beta hydrolase"/>
    <property type="match status" value="1"/>
</dbReference>
<protein>
    <recommendedName>
        <fullName evidence="6">Lipase</fullName>
    </recommendedName>
</protein>
<feature type="domain" description="AB hydrolase-1" evidence="8">
    <location>
        <begin position="85"/>
        <end position="381"/>
    </location>
</feature>
<evidence type="ECO:0000256" key="7">
    <source>
        <dbReference type="SAM" id="SignalP"/>
    </source>
</evidence>
<dbReference type="Pfam" id="PF00561">
    <property type="entry name" value="Abhydrolase_1"/>
    <property type="match status" value="1"/>
</dbReference>
<evidence type="ECO:0000256" key="1">
    <source>
        <dbReference type="ARBA" id="ARBA00010701"/>
    </source>
</evidence>
<keyword evidence="4" id="KW-0443">Lipid metabolism</keyword>
<evidence type="ECO:0000256" key="6">
    <source>
        <dbReference type="PIRNR" id="PIRNR000862"/>
    </source>
</evidence>
<evidence type="ECO:0000256" key="3">
    <source>
        <dbReference type="ARBA" id="ARBA00022963"/>
    </source>
</evidence>
<dbReference type="InterPro" id="IPR025483">
    <property type="entry name" value="Lipase_euk"/>
</dbReference>
<gene>
    <name evidence="10" type="primary">LOC107121649</name>
</gene>
<evidence type="ECO:0000259" key="8">
    <source>
        <dbReference type="Pfam" id="PF00561"/>
    </source>
</evidence>
<dbReference type="InterPro" id="IPR029058">
    <property type="entry name" value="AB_hydrolase_fold"/>
</dbReference>
<reference evidence="10" key="1">
    <citation type="submission" date="2025-08" db="UniProtKB">
        <authorList>
            <consortium name="RefSeq"/>
        </authorList>
    </citation>
    <scope>IDENTIFICATION</scope>
</reference>
<evidence type="ECO:0000256" key="5">
    <source>
        <dbReference type="ARBA" id="ARBA00023180"/>
    </source>
</evidence>
<dbReference type="RefSeq" id="XP_015280097.1">
    <property type="nucleotide sequence ID" value="XM_015424611.1"/>
</dbReference>
<evidence type="ECO:0000313" key="10">
    <source>
        <dbReference type="RefSeq" id="XP_015280097.1"/>
    </source>
</evidence>
<evidence type="ECO:0000256" key="2">
    <source>
        <dbReference type="ARBA" id="ARBA00022729"/>
    </source>
</evidence>
<evidence type="ECO:0000256" key="4">
    <source>
        <dbReference type="ARBA" id="ARBA00023098"/>
    </source>
</evidence>
<proteinExistence type="inferred from homology"/>
<dbReference type="GeneID" id="107121649"/>
<accession>A0ABM1L2B0</accession>
<keyword evidence="9" id="KW-1185">Reference proteome</keyword>
<dbReference type="SUPFAM" id="SSF53474">
    <property type="entry name" value="alpha/beta-Hydrolases"/>
    <property type="match status" value="1"/>
</dbReference>
<evidence type="ECO:0000313" key="9">
    <source>
        <dbReference type="Proteomes" id="UP000694871"/>
    </source>
</evidence>
<feature type="chain" id="PRO_5045239117" description="Lipase" evidence="7">
    <location>
        <begin position="32"/>
        <end position="400"/>
    </location>
</feature>
<keyword evidence="3 6" id="KW-0442">Lipid degradation</keyword>
<sequence length="400" mass="46331">MRQMEGTEVFFRLSSIWLLLTLIIVVGHVSPEEVKNKTEQNPEQFMNISERIQYWRYPSEEYEVLTHDGYLLSLNRIPGGSKSAVLLAHCLDMEGSVWVANLPHNSLGFILADAGYDVWIGNNRGNSWSRRHKFLTIDQDEFWNFSFHEMGIFDLSAIVNFILQKTGQQQIYYIGHSQGSSIGFVAFSELPQLAEKINIFFALAPSYNLLGNISPPMQLLHLPDILIKLMFGRKEFCIMNKSLRAFVARLCGHHPIDYLCKQALLLFSGFNEKNLNQSRADLYVSRFPDFTSVKNILHWGQVVKSGEFRYYDYGVGLADKCNKTSPPLYRIEEITVPIAIWHGGRDWVCQPAEIEALLPRVTNLIHQQYFPDWDHFDFLWGFDAPQRLYREILDLMEKHL</sequence>
<dbReference type="PANTHER" id="PTHR11005">
    <property type="entry name" value="LYSOSOMAL ACID LIPASE-RELATED"/>
    <property type="match status" value="1"/>
</dbReference>
<organism evidence="9 10">
    <name type="scientific">Gekko japonicus</name>
    <name type="common">Schlegel's Japanese gecko</name>
    <dbReference type="NCBI Taxonomy" id="146911"/>
    <lineage>
        <taxon>Eukaryota</taxon>
        <taxon>Metazoa</taxon>
        <taxon>Chordata</taxon>
        <taxon>Craniata</taxon>
        <taxon>Vertebrata</taxon>
        <taxon>Euteleostomi</taxon>
        <taxon>Lepidosauria</taxon>
        <taxon>Squamata</taxon>
        <taxon>Bifurcata</taxon>
        <taxon>Gekkota</taxon>
        <taxon>Gekkonidae</taxon>
        <taxon>Gekkoninae</taxon>
        <taxon>Gekko</taxon>
    </lineage>
</organism>
<keyword evidence="6" id="KW-0378">Hydrolase</keyword>
<dbReference type="PIRSF" id="PIRSF000862">
    <property type="entry name" value="Steryl_ester_lip"/>
    <property type="match status" value="1"/>
</dbReference>
<comment type="similarity">
    <text evidence="1 6">Belongs to the AB hydrolase superfamily. Lipase family.</text>
</comment>